<evidence type="ECO:0000313" key="1">
    <source>
        <dbReference type="EMBL" id="GMM35605.1"/>
    </source>
</evidence>
<dbReference type="GeneID" id="90073584"/>
<reference evidence="1 2" key="1">
    <citation type="journal article" date="2023" name="Elife">
        <title>Identification of key yeast species and microbe-microbe interactions impacting larval growth of Drosophila in the wild.</title>
        <authorList>
            <person name="Mure A."/>
            <person name="Sugiura Y."/>
            <person name="Maeda R."/>
            <person name="Honda K."/>
            <person name="Sakurai N."/>
            <person name="Takahashi Y."/>
            <person name="Watada M."/>
            <person name="Katoh T."/>
            <person name="Gotoh A."/>
            <person name="Gotoh Y."/>
            <person name="Taniguchi I."/>
            <person name="Nakamura K."/>
            <person name="Hayashi T."/>
            <person name="Katayama T."/>
            <person name="Uemura T."/>
            <person name="Hattori Y."/>
        </authorList>
    </citation>
    <scope>NUCLEOTIDE SEQUENCE [LARGE SCALE GENOMIC DNA]</scope>
    <source>
        <strain evidence="1 2">SC-9</strain>
    </source>
</reference>
<comment type="caution">
    <text evidence="1">The sequence shown here is derived from an EMBL/GenBank/DDBJ whole genome shotgun (WGS) entry which is preliminary data.</text>
</comment>
<dbReference type="RefSeq" id="XP_064852605.1">
    <property type="nucleotide sequence ID" value="XM_064996533.1"/>
</dbReference>
<sequence>MIMIDAGHTKNGNSITNDDVVASAYVNGRITYTIEDNRDWFLREWALFKEEIQEEIEWVAVSLRQIGLDSIRIPGNTDQNILKL</sequence>
<name>A0AAV5QKX3_9ASCO</name>
<accession>A0AAV5QKX3</accession>
<organism evidence="1 2">
    <name type="scientific">Saccharomycopsis crataegensis</name>
    <dbReference type="NCBI Taxonomy" id="43959"/>
    <lineage>
        <taxon>Eukaryota</taxon>
        <taxon>Fungi</taxon>
        <taxon>Dikarya</taxon>
        <taxon>Ascomycota</taxon>
        <taxon>Saccharomycotina</taxon>
        <taxon>Saccharomycetes</taxon>
        <taxon>Saccharomycopsidaceae</taxon>
        <taxon>Saccharomycopsis</taxon>
    </lineage>
</organism>
<gene>
    <name evidence="1" type="ORF">DASC09_029300</name>
</gene>
<keyword evidence="2" id="KW-1185">Reference proteome</keyword>
<evidence type="ECO:0000313" key="2">
    <source>
        <dbReference type="Proteomes" id="UP001360560"/>
    </source>
</evidence>
<proteinExistence type="predicted"/>
<dbReference type="AlphaFoldDB" id="A0AAV5QKX3"/>
<dbReference type="Proteomes" id="UP001360560">
    <property type="component" value="Unassembled WGS sequence"/>
</dbReference>
<protein>
    <submittedName>
        <fullName evidence="1">Uncharacterized protein</fullName>
    </submittedName>
</protein>
<dbReference type="EMBL" id="BTFZ01000010">
    <property type="protein sequence ID" value="GMM35605.1"/>
    <property type="molecule type" value="Genomic_DNA"/>
</dbReference>